<feature type="domain" description="DNA binding HTH" evidence="7">
    <location>
        <begin position="133"/>
        <end position="165"/>
    </location>
</feature>
<dbReference type="PANTHER" id="PTHR32071">
    <property type="entry name" value="TRANSCRIPTIONAL REGULATORY PROTEIN"/>
    <property type="match status" value="1"/>
</dbReference>
<dbReference type="PROSITE" id="PS00676">
    <property type="entry name" value="SIGMA54_INTERACT_2"/>
    <property type="match status" value="1"/>
</dbReference>
<dbReference type="GO" id="GO:0000160">
    <property type="term" value="P:phosphorelay signal transduction system"/>
    <property type="evidence" value="ECO:0007669"/>
    <property type="project" value="UniProtKB-KW"/>
</dbReference>
<evidence type="ECO:0000259" key="6">
    <source>
        <dbReference type="Pfam" id="PF00158"/>
    </source>
</evidence>
<protein>
    <recommendedName>
        <fullName evidence="10">Sigma-54 factor interaction domain-containing protein</fullName>
    </recommendedName>
</protein>
<dbReference type="PRINTS" id="PR01590">
    <property type="entry name" value="HTHFIS"/>
</dbReference>
<name>A0A0G3XN50_9SPHN</name>
<dbReference type="GO" id="GO:0006355">
    <property type="term" value="P:regulation of DNA-templated transcription"/>
    <property type="evidence" value="ECO:0007669"/>
    <property type="project" value="InterPro"/>
</dbReference>
<keyword evidence="8" id="KW-0614">Plasmid</keyword>
<evidence type="ECO:0008006" key="10">
    <source>
        <dbReference type="Google" id="ProtNLM"/>
    </source>
</evidence>
<dbReference type="AlphaFoldDB" id="A0A0G3XN50"/>
<dbReference type="Pfam" id="PF00158">
    <property type="entry name" value="Sigma54_activat"/>
    <property type="match status" value="1"/>
</dbReference>
<evidence type="ECO:0000313" key="8">
    <source>
        <dbReference type="EMBL" id="AKM12049.1"/>
    </source>
</evidence>
<feature type="domain" description="Sigma-54 factor interaction" evidence="6">
    <location>
        <begin position="9"/>
        <end position="54"/>
    </location>
</feature>
<keyword evidence="5" id="KW-0010">Activator</keyword>
<dbReference type="Pfam" id="PF02954">
    <property type="entry name" value="HTH_8"/>
    <property type="match status" value="1"/>
</dbReference>
<dbReference type="InterPro" id="IPR002197">
    <property type="entry name" value="HTH_Fis"/>
</dbReference>
<dbReference type="KEGG" id="cna:AB433_18085"/>
<dbReference type="PANTHER" id="PTHR32071:SF117">
    <property type="entry name" value="PTS-DEPENDENT DIHYDROXYACETONE KINASE OPERON REGULATORY PROTEIN-RELATED"/>
    <property type="match status" value="1"/>
</dbReference>
<dbReference type="Gene3D" id="1.10.10.60">
    <property type="entry name" value="Homeodomain-like"/>
    <property type="match status" value="1"/>
</dbReference>
<dbReference type="GO" id="GO:0043565">
    <property type="term" value="F:sequence-specific DNA binding"/>
    <property type="evidence" value="ECO:0007669"/>
    <property type="project" value="InterPro"/>
</dbReference>
<keyword evidence="1" id="KW-0547">Nucleotide-binding</keyword>
<reference evidence="8 9" key="1">
    <citation type="submission" date="2015-06" db="EMBL/GenBank/DDBJ databases">
        <authorList>
            <person name="Zeng Y."/>
            <person name="Huang Y."/>
        </authorList>
    </citation>
    <scope>NUCLEOTIDE SEQUENCE [LARGE SCALE GENOMIC DNA]</scope>
    <source>
        <strain evidence="8 9">PQ-2</strain>
        <plasmid evidence="9">Plasmid p1</plasmid>
    </source>
</reference>
<dbReference type="SUPFAM" id="SSF46689">
    <property type="entry name" value="Homeodomain-like"/>
    <property type="match status" value="1"/>
</dbReference>
<dbReference type="GO" id="GO:0005524">
    <property type="term" value="F:ATP binding"/>
    <property type="evidence" value="ECO:0007669"/>
    <property type="project" value="UniProtKB-KW"/>
</dbReference>
<evidence type="ECO:0000256" key="4">
    <source>
        <dbReference type="ARBA" id="ARBA00023125"/>
    </source>
</evidence>
<keyword evidence="2" id="KW-0067">ATP-binding</keyword>
<proteinExistence type="predicted"/>
<organism evidence="8 9">
    <name type="scientific">Croceicoccus naphthovorans</name>
    <dbReference type="NCBI Taxonomy" id="1348774"/>
    <lineage>
        <taxon>Bacteria</taxon>
        <taxon>Pseudomonadati</taxon>
        <taxon>Pseudomonadota</taxon>
        <taxon>Alphaproteobacteria</taxon>
        <taxon>Sphingomonadales</taxon>
        <taxon>Erythrobacteraceae</taxon>
        <taxon>Croceicoccus</taxon>
    </lineage>
</organism>
<dbReference type="InterPro" id="IPR002078">
    <property type="entry name" value="Sigma_54_int"/>
</dbReference>
<keyword evidence="3" id="KW-0902">Two-component regulatory system</keyword>
<evidence type="ECO:0000256" key="5">
    <source>
        <dbReference type="ARBA" id="ARBA00023159"/>
    </source>
</evidence>
<keyword evidence="9" id="KW-1185">Reference proteome</keyword>
<dbReference type="InterPro" id="IPR009057">
    <property type="entry name" value="Homeodomain-like_sf"/>
</dbReference>
<dbReference type="PATRIC" id="fig|1348774.3.peg.3808"/>
<sequence>MIKALTLAGRAGRFELAHGGTLFLDEISMLSPLAQSKVLRVKQECGYEIEGDMRATRGQCQGNRTMVERAILLVNDGEAIDLWHLFLGSGRACIRADLALTNDGRVSGAEVGKEQDQSISHLVGLLRQNGEGLETFECTIVEAALEAAQGNVAQVARDLGMTRRQPASRLEKIGR</sequence>
<evidence type="ECO:0000256" key="3">
    <source>
        <dbReference type="ARBA" id="ARBA00023012"/>
    </source>
</evidence>
<dbReference type="InterPro" id="IPR027417">
    <property type="entry name" value="P-loop_NTPase"/>
</dbReference>
<dbReference type="Proteomes" id="UP000035287">
    <property type="component" value="Plasmid p1"/>
</dbReference>
<geneLocation type="plasmid" evidence="8 9">
    <name>p1</name>
</geneLocation>
<dbReference type="SUPFAM" id="SSF52540">
    <property type="entry name" value="P-loop containing nucleoside triphosphate hydrolases"/>
    <property type="match status" value="1"/>
</dbReference>
<evidence type="ECO:0000256" key="2">
    <source>
        <dbReference type="ARBA" id="ARBA00022840"/>
    </source>
</evidence>
<dbReference type="Gene3D" id="3.40.50.300">
    <property type="entry name" value="P-loop containing nucleotide triphosphate hydrolases"/>
    <property type="match status" value="1"/>
</dbReference>
<evidence type="ECO:0000259" key="7">
    <source>
        <dbReference type="Pfam" id="PF02954"/>
    </source>
</evidence>
<dbReference type="EMBL" id="CP011771">
    <property type="protein sequence ID" value="AKM12049.1"/>
    <property type="molecule type" value="Genomic_DNA"/>
</dbReference>
<keyword evidence="4" id="KW-0238">DNA-binding</keyword>
<evidence type="ECO:0000313" key="9">
    <source>
        <dbReference type="Proteomes" id="UP000035287"/>
    </source>
</evidence>
<gene>
    <name evidence="8" type="ORF">AB433_18085</name>
</gene>
<accession>A0A0G3XN50</accession>
<dbReference type="InterPro" id="IPR025943">
    <property type="entry name" value="Sigma_54_int_dom_ATP-bd_2"/>
</dbReference>
<evidence type="ECO:0000256" key="1">
    <source>
        <dbReference type="ARBA" id="ARBA00022741"/>
    </source>
</evidence>